<accession>A0AAV0XML8</accession>
<dbReference type="PANTHER" id="PTHR46600">
    <property type="entry name" value="THAP DOMAIN-CONTAINING"/>
    <property type="match status" value="1"/>
</dbReference>
<dbReference type="SMART" id="SM00692">
    <property type="entry name" value="DM3"/>
    <property type="match status" value="2"/>
</dbReference>
<dbReference type="InterPro" id="IPR026516">
    <property type="entry name" value="THAP1/10"/>
</dbReference>
<keyword evidence="8" id="KW-1185">Reference proteome</keyword>
<gene>
    <name evidence="7" type="ORF">MEUPH1_LOCUS23282</name>
</gene>
<dbReference type="InterPro" id="IPR038441">
    <property type="entry name" value="THAP_Znf_sf"/>
</dbReference>
<keyword evidence="1" id="KW-0479">Metal-binding</keyword>
<dbReference type="Gene3D" id="6.20.210.20">
    <property type="entry name" value="THAP domain"/>
    <property type="match status" value="1"/>
</dbReference>
<evidence type="ECO:0000313" key="7">
    <source>
        <dbReference type="EMBL" id="CAI6368988.1"/>
    </source>
</evidence>
<feature type="domain" description="THAP-type" evidence="6">
    <location>
        <begin position="1"/>
        <end position="78"/>
    </location>
</feature>
<evidence type="ECO:0000256" key="4">
    <source>
        <dbReference type="ARBA" id="ARBA00023125"/>
    </source>
</evidence>
<protein>
    <recommendedName>
        <fullName evidence="6">THAP-type domain-containing protein</fullName>
    </recommendedName>
</protein>
<dbReference type="AlphaFoldDB" id="A0AAV0XML8"/>
<organism evidence="7 8">
    <name type="scientific">Macrosiphum euphorbiae</name>
    <name type="common">potato aphid</name>
    <dbReference type="NCBI Taxonomy" id="13131"/>
    <lineage>
        <taxon>Eukaryota</taxon>
        <taxon>Metazoa</taxon>
        <taxon>Ecdysozoa</taxon>
        <taxon>Arthropoda</taxon>
        <taxon>Hexapoda</taxon>
        <taxon>Insecta</taxon>
        <taxon>Pterygota</taxon>
        <taxon>Neoptera</taxon>
        <taxon>Paraneoptera</taxon>
        <taxon>Hemiptera</taxon>
        <taxon>Sternorrhyncha</taxon>
        <taxon>Aphidomorpha</taxon>
        <taxon>Aphidoidea</taxon>
        <taxon>Aphididae</taxon>
        <taxon>Macrosiphini</taxon>
        <taxon>Macrosiphum</taxon>
    </lineage>
</organism>
<evidence type="ECO:0000256" key="5">
    <source>
        <dbReference type="PROSITE-ProRule" id="PRU00309"/>
    </source>
</evidence>
<keyword evidence="4 5" id="KW-0238">DNA-binding</keyword>
<keyword evidence="2 5" id="KW-0863">Zinc-finger</keyword>
<dbReference type="PANTHER" id="PTHR46600:SF11">
    <property type="entry name" value="THAP DOMAIN-CONTAINING PROTEIN 10"/>
    <property type="match status" value="1"/>
</dbReference>
<sequence>MHKCVVCSNSYKNTKGKRPRVIYHGFPKDESMRKKWLQVFKMDRCYDWHLVCSDHFLERNYKPKKKRMLFEDTIPQPYGYSSKYALLSNYAETGNISPRQSSTLTTENMSNKNMPRPTLRSGLRCSIKNCSNRLSKDLSLFGYPKDFELRKKWIEKCGLKNDTSEIVITGIRVCSAHFTLNCFRNIHLKNRLKKGAVPSLFLDSGTRDSINKKWPKMITTTTHETTSTKTTD</sequence>
<proteinExistence type="predicted"/>
<reference evidence="7 8" key="1">
    <citation type="submission" date="2023-01" db="EMBL/GenBank/DDBJ databases">
        <authorList>
            <person name="Whitehead M."/>
        </authorList>
    </citation>
    <scope>NUCLEOTIDE SEQUENCE [LARGE SCALE GENOMIC DNA]</scope>
</reference>
<evidence type="ECO:0000256" key="3">
    <source>
        <dbReference type="ARBA" id="ARBA00022833"/>
    </source>
</evidence>
<dbReference type="PROSITE" id="PS50950">
    <property type="entry name" value="ZF_THAP"/>
    <property type="match status" value="2"/>
</dbReference>
<feature type="domain" description="THAP-type" evidence="6">
    <location>
        <begin position="114"/>
        <end position="201"/>
    </location>
</feature>
<name>A0AAV0XML8_9HEMI</name>
<evidence type="ECO:0000259" key="6">
    <source>
        <dbReference type="PROSITE" id="PS50950"/>
    </source>
</evidence>
<dbReference type="Pfam" id="PF05485">
    <property type="entry name" value="THAP"/>
    <property type="match status" value="2"/>
</dbReference>
<keyword evidence="3" id="KW-0862">Zinc</keyword>
<dbReference type="GO" id="GO:0043565">
    <property type="term" value="F:sequence-specific DNA binding"/>
    <property type="evidence" value="ECO:0007669"/>
    <property type="project" value="InterPro"/>
</dbReference>
<dbReference type="SMART" id="SM00980">
    <property type="entry name" value="THAP"/>
    <property type="match status" value="2"/>
</dbReference>
<dbReference type="SUPFAM" id="SSF57716">
    <property type="entry name" value="Glucocorticoid receptor-like (DNA-binding domain)"/>
    <property type="match status" value="2"/>
</dbReference>
<dbReference type="EMBL" id="CARXXK010000005">
    <property type="protein sequence ID" value="CAI6368988.1"/>
    <property type="molecule type" value="Genomic_DNA"/>
</dbReference>
<comment type="caution">
    <text evidence="7">The sequence shown here is derived from an EMBL/GenBank/DDBJ whole genome shotgun (WGS) entry which is preliminary data.</text>
</comment>
<evidence type="ECO:0000256" key="2">
    <source>
        <dbReference type="ARBA" id="ARBA00022771"/>
    </source>
</evidence>
<evidence type="ECO:0000313" key="8">
    <source>
        <dbReference type="Proteomes" id="UP001160148"/>
    </source>
</evidence>
<dbReference type="Proteomes" id="UP001160148">
    <property type="component" value="Unassembled WGS sequence"/>
</dbReference>
<dbReference type="InterPro" id="IPR006612">
    <property type="entry name" value="THAP_Znf"/>
</dbReference>
<dbReference type="GO" id="GO:0008270">
    <property type="term" value="F:zinc ion binding"/>
    <property type="evidence" value="ECO:0007669"/>
    <property type="project" value="UniProtKB-KW"/>
</dbReference>
<evidence type="ECO:0000256" key="1">
    <source>
        <dbReference type="ARBA" id="ARBA00022723"/>
    </source>
</evidence>